<name>A0A135LB18_PENPA</name>
<keyword evidence="3" id="KW-1185">Reference proteome</keyword>
<dbReference type="GeneID" id="63708041"/>
<dbReference type="AlphaFoldDB" id="A0A135LB18"/>
<dbReference type="OrthoDB" id="3344688at2759"/>
<feature type="compositionally biased region" description="Basic residues" evidence="1">
    <location>
        <begin position="64"/>
        <end position="73"/>
    </location>
</feature>
<dbReference type="EMBL" id="LHQR01000069">
    <property type="protein sequence ID" value="KXG46172.1"/>
    <property type="molecule type" value="Genomic_DNA"/>
</dbReference>
<comment type="caution">
    <text evidence="2">The sequence shown here is derived from an EMBL/GenBank/DDBJ whole genome shotgun (WGS) entry which is preliminary data.</text>
</comment>
<dbReference type="Proteomes" id="UP000070168">
    <property type="component" value="Unassembled WGS sequence"/>
</dbReference>
<organism evidence="2 3">
    <name type="scientific">Penicillium patulum</name>
    <name type="common">Penicillium griseofulvum</name>
    <dbReference type="NCBI Taxonomy" id="5078"/>
    <lineage>
        <taxon>Eukaryota</taxon>
        <taxon>Fungi</taxon>
        <taxon>Dikarya</taxon>
        <taxon>Ascomycota</taxon>
        <taxon>Pezizomycotina</taxon>
        <taxon>Eurotiomycetes</taxon>
        <taxon>Eurotiomycetidae</taxon>
        <taxon>Eurotiales</taxon>
        <taxon>Aspergillaceae</taxon>
        <taxon>Penicillium</taxon>
    </lineage>
</organism>
<evidence type="ECO:0000313" key="2">
    <source>
        <dbReference type="EMBL" id="KXG46172.1"/>
    </source>
</evidence>
<dbReference type="RefSeq" id="XP_040644708.1">
    <property type="nucleotide sequence ID" value="XM_040792741.1"/>
</dbReference>
<sequence length="120" mass="13757">MDCEDDESTESYIFYYGRAPISWSSNKQDPVAPSSTVAVYVTLDGVEKPTQIPICMDSDNTEKKGRKHAPPKRKSVDGWGEVQREKEPQYVNKTQCSHCDIEDLPVRNCYHLLKEPIYED</sequence>
<accession>A0A135LB18</accession>
<evidence type="ECO:0000256" key="1">
    <source>
        <dbReference type="SAM" id="MobiDB-lite"/>
    </source>
</evidence>
<proteinExistence type="predicted"/>
<gene>
    <name evidence="2" type="ORF">PGRI_050280</name>
</gene>
<feature type="region of interest" description="Disordered" evidence="1">
    <location>
        <begin position="52"/>
        <end position="87"/>
    </location>
</feature>
<dbReference type="STRING" id="5078.A0A135LB18"/>
<protein>
    <submittedName>
        <fullName evidence="2">Uncharacterized protein</fullName>
    </submittedName>
</protein>
<reference evidence="2 3" key="1">
    <citation type="journal article" date="2016" name="BMC Genomics">
        <title>Genome sequencing and secondary metabolism of the postharvest pathogen Penicillium griseofulvum.</title>
        <authorList>
            <person name="Banani H."/>
            <person name="Marcet-Houben M."/>
            <person name="Ballester A.R."/>
            <person name="Abbruscato P."/>
            <person name="Gonzalez-Candelas L."/>
            <person name="Gabaldon T."/>
            <person name="Spadaro D."/>
        </authorList>
    </citation>
    <scope>NUCLEOTIDE SEQUENCE [LARGE SCALE GENOMIC DNA]</scope>
    <source>
        <strain evidence="2 3">PG3</strain>
    </source>
</reference>
<evidence type="ECO:0000313" key="3">
    <source>
        <dbReference type="Proteomes" id="UP000070168"/>
    </source>
</evidence>